<evidence type="ECO:0000256" key="11">
    <source>
        <dbReference type="ARBA" id="ARBA00023159"/>
    </source>
</evidence>
<protein>
    <recommendedName>
        <fullName evidence="3">DNA-3-methyladenine glycosylase II</fullName>
        <ecNumber evidence="3">3.2.2.21</ecNumber>
    </recommendedName>
</protein>
<dbReference type="Pfam" id="PF12833">
    <property type="entry name" value="HTH_18"/>
    <property type="match status" value="1"/>
</dbReference>
<feature type="domain" description="HTH araC/xylS-type" evidence="14">
    <location>
        <begin position="100"/>
        <end position="198"/>
    </location>
</feature>
<evidence type="ECO:0000256" key="5">
    <source>
        <dbReference type="ARBA" id="ARBA00022679"/>
    </source>
</evidence>
<keyword evidence="8" id="KW-0862">Zinc</keyword>
<sequence length="514" mass="56897">MTPQHERDQPQDHQINALSREQCHAARLARDARFDGRFFTGVLSTGIYCRPVCPARPPHEHNVRYFQSAAAAEQYGLRPCLRCRPELAPAARGDLPVELARLLARIDRGELADSTLAELAAESGISERTLRRQFEAYLGASPKQVEQTRRLLLAKRLLTETRLPITDIAFAAGFASIRRFNDAWLNAYGLAPRTLRQQEGCDDMADHCASGQRGARLTLQLPYRPPYDVAAMLAFYRLRAIPGLERVDDEVYERRYRVGDQVALVRIAQGKGHSLLLTVHDLPLAALPDLLYRVRRMWDLDADMQRIGDLLGRDPLLARLQARWPGVRLPGGWDEYEVILRAIVGQQVSVKGAITILGRLVARTEAQFGVAQLPAPAQLCELDLDGIGMPGSRIRTLRSVAQALASGELTLTTASDEQLLALPGIGPWTVAYWRLRCGLDTDAFPASDLVLQKALGGGAKLPVKDVLAQSATWQPWRSYAASWLWHAMSEAPALLTNTGSNEAQSGNQQQEITS</sequence>
<proteinExistence type="predicted"/>
<gene>
    <name evidence="15" type="ORF">HQ399_06320</name>
</gene>
<dbReference type="GO" id="GO:0008168">
    <property type="term" value="F:methyltransferase activity"/>
    <property type="evidence" value="ECO:0007669"/>
    <property type="project" value="UniProtKB-KW"/>
</dbReference>
<evidence type="ECO:0000256" key="3">
    <source>
        <dbReference type="ARBA" id="ARBA00012000"/>
    </source>
</evidence>
<evidence type="ECO:0000256" key="6">
    <source>
        <dbReference type="ARBA" id="ARBA00022723"/>
    </source>
</evidence>
<reference evidence="15 16" key="1">
    <citation type="journal article" date="2021" name="Front. Microbiol.">
        <title>Prevalence and Genetic Analysis of Chromosomal mcr-3/7 in Aeromonas From U.S. Animal-Derived Samples.</title>
        <authorList>
            <person name="Wang Y."/>
            <person name="Hou N."/>
            <person name="Rasooly R."/>
            <person name="Gu Y."/>
            <person name="He X."/>
        </authorList>
    </citation>
    <scope>NUCLEOTIDE SEQUENCE [LARGE SCALE GENOMIC DNA]</scope>
    <source>
        <strain evidence="15 16">4608</strain>
    </source>
</reference>
<evidence type="ECO:0000256" key="8">
    <source>
        <dbReference type="ARBA" id="ARBA00022833"/>
    </source>
</evidence>
<keyword evidence="9" id="KW-0805">Transcription regulation</keyword>
<dbReference type="GO" id="GO:0046872">
    <property type="term" value="F:metal ion binding"/>
    <property type="evidence" value="ECO:0007669"/>
    <property type="project" value="UniProtKB-KW"/>
</dbReference>
<dbReference type="Gene3D" id="3.30.310.20">
    <property type="entry name" value="DNA-3-methyladenine glycosylase AlkA, N-terminal domain"/>
    <property type="match status" value="1"/>
</dbReference>
<evidence type="ECO:0000313" key="16">
    <source>
        <dbReference type="Proteomes" id="UP000679312"/>
    </source>
</evidence>
<dbReference type="InterPro" id="IPR011257">
    <property type="entry name" value="DNA_glycosylase"/>
</dbReference>
<dbReference type="Proteomes" id="UP000679312">
    <property type="component" value="Chromosome"/>
</dbReference>
<keyword evidence="13" id="KW-0234">DNA repair</keyword>
<dbReference type="InterPro" id="IPR003265">
    <property type="entry name" value="HhH-GPD_domain"/>
</dbReference>
<dbReference type="GO" id="GO:0003677">
    <property type="term" value="F:DNA binding"/>
    <property type="evidence" value="ECO:0007669"/>
    <property type="project" value="UniProtKB-KW"/>
</dbReference>
<evidence type="ECO:0000256" key="1">
    <source>
        <dbReference type="ARBA" id="ARBA00000086"/>
    </source>
</evidence>
<dbReference type="InterPro" id="IPR037046">
    <property type="entry name" value="AlkA_N_sf"/>
</dbReference>
<evidence type="ECO:0000256" key="4">
    <source>
        <dbReference type="ARBA" id="ARBA00022603"/>
    </source>
</evidence>
<dbReference type="Gene3D" id="1.10.1670.10">
    <property type="entry name" value="Helix-hairpin-Helix base-excision DNA repair enzymes (C-terminal)"/>
    <property type="match status" value="1"/>
</dbReference>
<keyword evidence="6" id="KW-0479">Metal-binding</keyword>
<evidence type="ECO:0000256" key="7">
    <source>
        <dbReference type="ARBA" id="ARBA00022763"/>
    </source>
</evidence>
<dbReference type="InterPro" id="IPR035451">
    <property type="entry name" value="Ada-like_dom_sf"/>
</dbReference>
<dbReference type="SMART" id="SM00478">
    <property type="entry name" value="ENDO3c"/>
    <property type="match status" value="1"/>
</dbReference>
<dbReference type="InterPro" id="IPR004026">
    <property type="entry name" value="Ada_DNA_repair_Zn-bd"/>
</dbReference>
<evidence type="ECO:0000256" key="9">
    <source>
        <dbReference type="ARBA" id="ARBA00023015"/>
    </source>
</evidence>
<keyword evidence="4" id="KW-0489">Methyltransferase</keyword>
<keyword evidence="12" id="KW-0804">Transcription</keyword>
<evidence type="ECO:0000256" key="10">
    <source>
        <dbReference type="ARBA" id="ARBA00023125"/>
    </source>
</evidence>
<dbReference type="Gene3D" id="1.10.10.60">
    <property type="entry name" value="Homeodomain-like"/>
    <property type="match status" value="1"/>
</dbReference>
<dbReference type="FunFam" id="3.40.10.10:FF:000001">
    <property type="entry name" value="DNA-3-methyladenine glycosylase 2"/>
    <property type="match status" value="1"/>
</dbReference>
<dbReference type="EC" id="3.2.2.21" evidence="3"/>
<dbReference type="InterPro" id="IPR023170">
    <property type="entry name" value="HhH_base_excis_C"/>
</dbReference>
<dbReference type="SUPFAM" id="SSF48150">
    <property type="entry name" value="DNA-glycosylase"/>
    <property type="match status" value="1"/>
</dbReference>
<accession>A0ABD7ELD2</accession>
<keyword evidence="7" id="KW-0227">DNA damage</keyword>
<evidence type="ECO:0000256" key="2">
    <source>
        <dbReference type="ARBA" id="ARBA00001947"/>
    </source>
</evidence>
<evidence type="ECO:0000256" key="12">
    <source>
        <dbReference type="ARBA" id="ARBA00023163"/>
    </source>
</evidence>
<dbReference type="SUPFAM" id="SSF55945">
    <property type="entry name" value="TATA-box binding protein-like"/>
    <property type="match status" value="1"/>
</dbReference>
<keyword evidence="10" id="KW-0238">DNA-binding</keyword>
<dbReference type="GO" id="GO:0003905">
    <property type="term" value="F:alkylbase DNA N-glycosylase activity"/>
    <property type="evidence" value="ECO:0007669"/>
    <property type="project" value="UniProtKB-EC"/>
</dbReference>
<comment type="cofactor">
    <cofactor evidence="2">
        <name>Zn(2+)</name>
        <dbReference type="ChEBI" id="CHEBI:29105"/>
    </cofactor>
</comment>
<dbReference type="EMBL" id="CP053881">
    <property type="protein sequence ID" value="QWL61884.1"/>
    <property type="molecule type" value="Genomic_DNA"/>
</dbReference>
<dbReference type="InterPro" id="IPR018060">
    <property type="entry name" value="HTH_AraC"/>
</dbReference>
<evidence type="ECO:0000256" key="13">
    <source>
        <dbReference type="ARBA" id="ARBA00023204"/>
    </source>
</evidence>
<dbReference type="SUPFAM" id="SSF57884">
    <property type="entry name" value="Ada DNA repair protein, N-terminal domain (N-Ada 10)"/>
    <property type="match status" value="1"/>
</dbReference>
<evidence type="ECO:0000313" key="15">
    <source>
        <dbReference type="EMBL" id="QWL61884.1"/>
    </source>
</evidence>
<dbReference type="Pfam" id="PF06029">
    <property type="entry name" value="AlkA_N"/>
    <property type="match status" value="1"/>
</dbReference>
<dbReference type="SUPFAM" id="SSF46689">
    <property type="entry name" value="Homeodomain-like"/>
    <property type="match status" value="1"/>
</dbReference>
<dbReference type="GO" id="GO:0006307">
    <property type="term" value="P:DNA alkylation repair"/>
    <property type="evidence" value="ECO:0007669"/>
    <property type="project" value="UniProtKB-ARBA"/>
</dbReference>
<dbReference type="InterPro" id="IPR009057">
    <property type="entry name" value="Homeodomain-like_sf"/>
</dbReference>
<dbReference type="InterPro" id="IPR010316">
    <property type="entry name" value="AlkA_N"/>
</dbReference>
<dbReference type="CDD" id="cd00056">
    <property type="entry name" value="ENDO3c"/>
    <property type="match status" value="1"/>
</dbReference>
<organism evidence="15 16">
    <name type="scientific">Aeromonas jandaei</name>
    <dbReference type="NCBI Taxonomy" id="650"/>
    <lineage>
        <taxon>Bacteria</taxon>
        <taxon>Pseudomonadati</taxon>
        <taxon>Pseudomonadota</taxon>
        <taxon>Gammaproteobacteria</taxon>
        <taxon>Aeromonadales</taxon>
        <taxon>Aeromonadaceae</taxon>
        <taxon>Aeromonas</taxon>
    </lineage>
</organism>
<keyword evidence="5" id="KW-0808">Transferase</keyword>
<dbReference type="PROSITE" id="PS01124">
    <property type="entry name" value="HTH_ARAC_FAMILY_2"/>
    <property type="match status" value="1"/>
</dbReference>
<dbReference type="InterPro" id="IPR051912">
    <property type="entry name" value="Alkylbase_DNA_Glycosylase/TA"/>
</dbReference>
<dbReference type="Pfam" id="PF02805">
    <property type="entry name" value="Ada_Zn_binding"/>
    <property type="match status" value="1"/>
</dbReference>
<dbReference type="Gene3D" id="3.40.10.10">
    <property type="entry name" value="DNA Methylphosphotriester Repair Domain"/>
    <property type="match status" value="1"/>
</dbReference>
<keyword evidence="11" id="KW-0010">Activator</keyword>
<dbReference type="GO" id="GO:0032259">
    <property type="term" value="P:methylation"/>
    <property type="evidence" value="ECO:0007669"/>
    <property type="project" value="UniProtKB-KW"/>
</dbReference>
<dbReference type="PANTHER" id="PTHR43003">
    <property type="entry name" value="DNA-3-METHYLADENINE GLYCOSYLASE"/>
    <property type="match status" value="1"/>
</dbReference>
<dbReference type="AlphaFoldDB" id="A0ABD7ELD2"/>
<dbReference type="PANTHER" id="PTHR43003:SF13">
    <property type="entry name" value="DNA-3-METHYLADENINE GLYCOSYLASE 2"/>
    <property type="match status" value="1"/>
</dbReference>
<dbReference type="SMART" id="SM00342">
    <property type="entry name" value="HTH_ARAC"/>
    <property type="match status" value="1"/>
</dbReference>
<dbReference type="Gene3D" id="1.10.340.30">
    <property type="entry name" value="Hypothetical protein, domain 2"/>
    <property type="match status" value="1"/>
</dbReference>
<dbReference type="RefSeq" id="WP_215803166.1">
    <property type="nucleotide sequence ID" value="NZ_CP053881.1"/>
</dbReference>
<dbReference type="SMART" id="SM01009">
    <property type="entry name" value="AlkA_N"/>
    <property type="match status" value="1"/>
</dbReference>
<name>A0ABD7ELD2_AERJA</name>
<evidence type="ECO:0000259" key="14">
    <source>
        <dbReference type="PROSITE" id="PS01124"/>
    </source>
</evidence>
<comment type="catalytic activity">
    <reaction evidence="1">
        <text>Hydrolysis of alkylated DNA, releasing 3-methyladenine, 3-methylguanine, 7-methylguanine and 7-methyladenine.</text>
        <dbReference type="EC" id="3.2.2.21"/>
    </reaction>
</comment>